<name>A0ACD0P3D3_9BASI</name>
<organism evidence="1 2">
    <name type="scientific">Violaceomyces palustris</name>
    <dbReference type="NCBI Taxonomy" id="1673888"/>
    <lineage>
        <taxon>Eukaryota</taxon>
        <taxon>Fungi</taxon>
        <taxon>Dikarya</taxon>
        <taxon>Basidiomycota</taxon>
        <taxon>Ustilaginomycotina</taxon>
        <taxon>Ustilaginomycetes</taxon>
        <taxon>Violaceomycetales</taxon>
        <taxon>Violaceomycetaceae</taxon>
        <taxon>Violaceomyces</taxon>
    </lineage>
</organism>
<dbReference type="Proteomes" id="UP000245626">
    <property type="component" value="Unassembled WGS sequence"/>
</dbReference>
<proteinExistence type="predicted"/>
<evidence type="ECO:0000313" key="1">
    <source>
        <dbReference type="EMBL" id="PWN52633.1"/>
    </source>
</evidence>
<keyword evidence="2" id="KW-1185">Reference proteome</keyword>
<protein>
    <submittedName>
        <fullName evidence="1">Uncharacterized protein</fullName>
    </submittedName>
</protein>
<accession>A0ACD0P3D3</accession>
<evidence type="ECO:0000313" key="2">
    <source>
        <dbReference type="Proteomes" id="UP000245626"/>
    </source>
</evidence>
<gene>
    <name evidence="1" type="ORF">IE53DRAFT_384890</name>
</gene>
<reference evidence="1 2" key="1">
    <citation type="journal article" date="2018" name="Mol. Biol. Evol.">
        <title>Broad Genomic Sampling Reveals a Smut Pathogenic Ancestry of the Fungal Clade Ustilaginomycotina.</title>
        <authorList>
            <person name="Kijpornyongpan T."/>
            <person name="Mondo S.J."/>
            <person name="Barry K."/>
            <person name="Sandor L."/>
            <person name="Lee J."/>
            <person name="Lipzen A."/>
            <person name="Pangilinan J."/>
            <person name="LaButti K."/>
            <person name="Hainaut M."/>
            <person name="Henrissat B."/>
            <person name="Grigoriev I.V."/>
            <person name="Spatafora J.W."/>
            <person name="Aime M.C."/>
        </authorList>
    </citation>
    <scope>NUCLEOTIDE SEQUENCE [LARGE SCALE GENOMIC DNA]</scope>
    <source>
        <strain evidence="1 2">SA 807</strain>
    </source>
</reference>
<dbReference type="EMBL" id="KZ819765">
    <property type="protein sequence ID" value="PWN52633.1"/>
    <property type="molecule type" value="Genomic_DNA"/>
</dbReference>
<sequence>MIAIGGVIGTGLFLGTANALKHGGPLGLWLGYCIIGSVCYAVMQCLGEMIAYLPVAGGHITLAKRFVNPSLAFTMGWNYWYNWVVVLPAELSAAAVLISFWDDKTSPAVWISVCLVVCVAINMLGVRAYGESEFWFCSIKILCIVGLIILAFILDLGGGPSHDRLGFRYWKDPGPLAQYNGIAGALGRFLGFWSVLVQASFSFIGTEIVGMTAGESKNPRKAVPSAIRKVWIRILFFYVLGTLSISVLVPHNHPDLSLDTSTAAKSPFVIAIKTAGIKGLPSVINACLVTSATSAASSDMYTSSRALYSLALAGQAPRIFARTTKGGLPYLSLFVSFGFALLSYMGVSTGANKVFNWFANMTSICGLLTWFGIVVTYVQWEKGCRAQGVDRKSLPYTNWGGRWMAYYAIFWTVIVNITNGWPVFLKGNWDTATFVTSYFPLPFFAVLYFGHRFTRGTSAVAAEDMDFVSGIREIEAEVDDTPVATTWYGKALNWIA</sequence>